<organism evidence="4 5">
    <name type="scientific">Geomonas paludis</name>
    <dbReference type="NCBI Taxonomy" id="2740185"/>
    <lineage>
        <taxon>Bacteria</taxon>
        <taxon>Pseudomonadati</taxon>
        <taxon>Thermodesulfobacteriota</taxon>
        <taxon>Desulfuromonadia</taxon>
        <taxon>Geobacterales</taxon>
        <taxon>Geobacteraceae</taxon>
        <taxon>Geomonas</taxon>
    </lineage>
</organism>
<keyword evidence="1" id="KW-0489">Methyltransferase</keyword>
<dbReference type="InterPro" id="IPR029063">
    <property type="entry name" value="SAM-dependent_MTases_sf"/>
</dbReference>
<dbReference type="EMBL" id="BLXY01000008">
    <property type="protein sequence ID" value="GFO65333.1"/>
    <property type="molecule type" value="Genomic_DNA"/>
</dbReference>
<keyword evidence="3" id="KW-0949">S-adenosyl-L-methionine</keyword>
<dbReference type="SUPFAM" id="SSF53335">
    <property type="entry name" value="S-adenosyl-L-methionine-dependent methyltransferases"/>
    <property type="match status" value="1"/>
</dbReference>
<gene>
    <name evidence="4" type="ORF">GMPD_32520</name>
</gene>
<keyword evidence="2" id="KW-0808">Transferase</keyword>
<dbReference type="PANTHER" id="PTHR43464:SF19">
    <property type="entry name" value="UBIQUINONE BIOSYNTHESIS O-METHYLTRANSFERASE, MITOCHONDRIAL"/>
    <property type="match status" value="1"/>
</dbReference>
<proteinExistence type="predicted"/>
<accession>A0A6V8N0R1</accession>
<evidence type="ECO:0000256" key="1">
    <source>
        <dbReference type="ARBA" id="ARBA00022603"/>
    </source>
</evidence>
<sequence>MPQPENLTAFYDAAWDKWNDMIRYSPAPRLRRTRILSWVKELAAPVTLLDVGCGNGEFLLQASRELQGTELAGADVSPAVIDANRVQLPGMSFATLDLNREELPGRYDVVTCMEVVEHCADHREAIARLAAMTGQWLFVTVPCGPLFVIDRRVGHTRHFSPGEIREALEAAGLTVVRCQAWGFPFFNLYKHLINLNPDRACAAFLESGSYSAAQKLLASLVYASFRLSLPFGGYQLLVAAQRR</sequence>
<dbReference type="Pfam" id="PF13489">
    <property type="entry name" value="Methyltransf_23"/>
    <property type="match status" value="1"/>
</dbReference>
<dbReference type="RefSeq" id="WP_183349311.1">
    <property type="nucleotide sequence ID" value="NZ_BLXY01000008.1"/>
</dbReference>
<dbReference type="AlphaFoldDB" id="A0A6V8N0R1"/>
<dbReference type="Gene3D" id="3.40.50.150">
    <property type="entry name" value="Vaccinia Virus protein VP39"/>
    <property type="match status" value="1"/>
</dbReference>
<name>A0A6V8N0R1_9BACT</name>
<dbReference type="Proteomes" id="UP000568888">
    <property type="component" value="Unassembled WGS sequence"/>
</dbReference>
<comment type="caution">
    <text evidence="4">The sequence shown here is derived from an EMBL/GenBank/DDBJ whole genome shotgun (WGS) entry which is preliminary data.</text>
</comment>
<dbReference type="PANTHER" id="PTHR43464">
    <property type="entry name" value="METHYLTRANSFERASE"/>
    <property type="match status" value="1"/>
</dbReference>
<evidence type="ECO:0000313" key="4">
    <source>
        <dbReference type="EMBL" id="GFO65333.1"/>
    </source>
</evidence>
<dbReference type="GO" id="GO:0032259">
    <property type="term" value="P:methylation"/>
    <property type="evidence" value="ECO:0007669"/>
    <property type="project" value="UniProtKB-KW"/>
</dbReference>
<reference evidence="5" key="1">
    <citation type="submission" date="2020-06" db="EMBL/GenBank/DDBJ databases">
        <title>Draft genomic sequecing of Geomonas sp. Red736.</title>
        <authorList>
            <person name="Itoh H."/>
            <person name="Xu Z.X."/>
            <person name="Ushijima N."/>
            <person name="Masuda Y."/>
            <person name="Shiratori Y."/>
            <person name="Senoo K."/>
        </authorList>
    </citation>
    <scope>NUCLEOTIDE SEQUENCE [LARGE SCALE GENOMIC DNA]</scope>
    <source>
        <strain evidence="5">Red736</strain>
    </source>
</reference>
<evidence type="ECO:0000313" key="5">
    <source>
        <dbReference type="Proteomes" id="UP000568888"/>
    </source>
</evidence>
<protein>
    <recommendedName>
        <fullName evidence="6">Methyltransferase</fullName>
    </recommendedName>
</protein>
<dbReference type="GO" id="GO:0008168">
    <property type="term" value="F:methyltransferase activity"/>
    <property type="evidence" value="ECO:0007669"/>
    <property type="project" value="UniProtKB-KW"/>
</dbReference>
<dbReference type="CDD" id="cd02440">
    <property type="entry name" value="AdoMet_MTases"/>
    <property type="match status" value="1"/>
</dbReference>
<evidence type="ECO:0000256" key="2">
    <source>
        <dbReference type="ARBA" id="ARBA00022679"/>
    </source>
</evidence>
<evidence type="ECO:0000256" key="3">
    <source>
        <dbReference type="ARBA" id="ARBA00022691"/>
    </source>
</evidence>
<evidence type="ECO:0008006" key="6">
    <source>
        <dbReference type="Google" id="ProtNLM"/>
    </source>
</evidence>